<name>A0ABW4QPS6_9BACT</name>
<organism evidence="1 2">
    <name type="scientific">Hymenobacter bucti</name>
    <dbReference type="NCBI Taxonomy" id="1844114"/>
    <lineage>
        <taxon>Bacteria</taxon>
        <taxon>Pseudomonadati</taxon>
        <taxon>Bacteroidota</taxon>
        <taxon>Cytophagia</taxon>
        <taxon>Cytophagales</taxon>
        <taxon>Hymenobacteraceae</taxon>
        <taxon>Hymenobacter</taxon>
    </lineage>
</organism>
<dbReference type="Proteomes" id="UP001597197">
    <property type="component" value="Unassembled WGS sequence"/>
</dbReference>
<accession>A0ABW4QPS6</accession>
<dbReference type="Gene3D" id="3.40.30.10">
    <property type="entry name" value="Glutaredoxin"/>
    <property type="match status" value="1"/>
</dbReference>
<evidence type="ECO:0000313" key="2">
    <source>
        <dbReference type="Proteomes" id="UP001597197"/>
    </source>
</evidence>
<proteinExistence type="predicted"/>
<evidence type="ECO:0000313" key="1">
    <source>
        <dbReference type="EMBL" id="MFD1871568.1"/>
    </source>
</evidence>
<dbReference type="RefSeq" id="WP_382311883.1">
    <property type="nucleotide sequence ID" value="NZ_JBHUFD010000001.1"/>
</dbReference>
<evidence type="ECO:0008006" key="3">
    <source>
        <dbReference type="Google" id="ProtNLM"/>
    </source>
</evidence>
<reference evidence="2" key="1">
    <citation type="journal article" date="2019" name="Int. J. Syst. Evol. Microbiol.">
        <title>The Global Catalogue of Microorganisms (GCM) 10K type strain sequencing project: providing services to taxonomists for standard genome sequencing and annotation.</title>
        <authorList>
            <consortium name="The Broad Institute Genomics Platform"/>
            <consortium name="The Broad Institute Genome Sequencing Center for Infectious Disease"/>
            <person name="Wu L."/>
            <person name="Ma J."/>
        </authorList>
    </citation>
    <scope>NUCLEOTIDE SEQUENCE [LARGE SCALE GENOMIC DNA]</scope>
    <source>
        <strain evidence="2">CGMCC 1.15795</strain>
    </source>
</reference>
<sequence>MRPRQTILLGLLLLVPVLAFLFLYGFGSNQYALPTYLPERADSVRIAGGGWQRDTVFHRVQPFRLRAAGGRRIASSVLGQGLYILQVSTPGEASTQATRAMARIQEKFRREPRVRLATLVAVPDAQQAAAVSTQLEKLSEQYGTISGRWFVLAATPDSVQHLGQYEFGLTTLRPEHLPFRPATEPATLPAGRLLLIDHDQHVRGIYDGTDIHEIERLITEINVLLYIYDHRR</sequence>
<dbReference type="EMBL" id="JBHUFD010000001">
    <property type="protein sequence ID" value="MFD1871568.1"/>
    <property type="molecule type" value="Genomic_DNA"/>
</dbReference>
<comment type="caution">
    <text evidence="1">The sequence shown here is derived from an EMBL/GenBank/DDBJ whole genome shotgun (WGS) entry which is preliminary data.</text>
</comment>
<gene>
    <name evidence="1" type="ORF">ACFSDX_03975</name>
</gene>
<protein>
    <recommendedName>
        <fullName evidence="3">SCO family protein</fullName>
    </recommendedName>
</protein>
<keyword evidence="2" id="KW-1185">Reference proteome</keyword>